<gene>
    <name evidence="1" type="ORF">H4W80_000014</name>
</gene>
<name>A0ABR9LNV5_9ACTN</name>
<accession>A0ABR9LNV5</accession>
<dbReference type="RefSeq" id="WP_192783163.1">
    <property type="nucleotide sequence ID" value="NZ_JADBEK010000001.1"/>
</dbReference>
<reference evidence="1 2" key="1">
    <citation type="submission" date="2020-10" db="EMBL/GenBank/DDBJ databases">
        <title>Sequencing the genomes of 1000 actinobacteria strains.</title>
        <authorList>
            <person name="Klenk H.-P."/>
        </authorList>
    </citation>
    <scope>NUCLEOTIDE SEQUENCE [LARGE SCALE GENOMIC DNA]</scope>
    <source>
        <strain evidence="1 2">DSM 43173</strain>
    </source>
</reference>
<keyword evidence="2" id="KW-1185">Reference proteome</keyword>
<comment type="caution">
    <text evidence="1">The sequence shown here is derived from an EMBL/GenBank/DDBJ whole genome shotgun (WGS) entry which is preliminary data.</text>
</comment>
<evidence type="ECO:0008006" key="3">
    <source>
        <dbReference type="Google" id="ProtNLM"/>
    </source>
</evidence>
<dbReference type="Gene3D" id="3.40.50.2000">
    <property type="entry name" value="Glycogen Phosphorylase B"/>
    <property type="match status" value="1"/>
</dbReference>
<protein>
    <recommendedName>
        <fullName evidence="3">UDP-glucuronosyltransferase</fullName>
    </recommendedName>
</protein>
<sequence>MIAILTGGPGLGAHVTGLLLRRRLKELGTPGEVFLAEAFWRPERRDRISASKEAYQRDFRLARVGQRLFRDLSDAFDPMLIEAAKKRWHDGGVRRFVVFSGLWLPVVERYAEEFGAVPVDVCHADSANSPSFARRAESLGRHREVWLFDSAGNDIPWTIRATTEPPLRWKDRDRRVLAHGGGWSMGTYLERAAELSAEGLPLDLVVRDVGEAPGLAPGSRRFMMDPSWSPWHDDGFPPFGEIVAGAPPVYEQAEDHHQALDLARHAVAIMAKLGGGTILDAFTAATPIICLEGYGEHEDRNVRFCVDLGIGITFETWRDTGFSPEPLARLHRRLLDLRDRPRDYARELAAEGR</sequence>
<dbReference type="EMBL" id="JADBEK010000001">
    <property type="protein sequence ID" value="MBE1581756.1"/>
    <property type="molecule type" value="Genomic_DNA"/>
</dbReference>
<proteinExistence type="predicted"/>
<evidence type="ECO:0000313" key="1">
    <source>
        <dbReference type="EMBL" id="MBE1581756.1"/>
    </source>
</evidence>
<dbReference type="Proteomes" id="UP000633509">
    <property type="component" value="Unassembled WGS sequence"/>
</dbReference>
<organism evidence="1 2">
    <name type="scientific">Nonomuraea angiospora</name>
    <dbReference type="NCBI Taxonomy" id="46172"/>
    <lineage>
        <taxon>Bacteria</taxon>
        <taxon>Bacillati</taxon>
        <taxon>Actinomycetota</taxon>
        <taxon>Actinomycetes</taxon>
        <taxon>Streptosporangiales</taxon>
        <taxon>Streptosporangiaceae</taxon>
        <taxon>Nonomuraea</taxon>
    </lineage>
</organism>
<evidence type="ECO:0000313" key="2">
    <source>
        <dbReference type="Proteomes" id="UP000633509"/>
    </source>
</evidence>